<reference evidence="3" key="2">
    <citation type="journal article" date="2020" name="Nat. Commun.">
        <title>Large-scale genome sequencing of mycorrhizal fungi provides insights into the early evolution of symbiotic traits.</title>
        <authorList>
            <person name="Miyauchi S."/>
            <person name="Kiss E."/>
            <person name="Kuo A."/>
            <person name="Drula E."/>
            <person name="Kohler A."/>
            <person name="Sanchez-Garcia M."/>
            <person name="Morin E."/>
            <person name="Andreopoulos B."/>
            <person name="Barry K.W."/>
            <person name="Bonito G."/>
            <person name="Buee M."/>
            <person name="Carver A."/>
            <person name="Chen C."/>
            <person name="Cichocki N."/>
            <person name="Clum A."/>
            <person name="Culley D."/>
            <person name="Crous P.W."/>
            <person name="Fauchery L."/>
            <person name="Girlanda M."/>
            <person name="Hayes R.D."/>
            <person name="Keri Z."/>
            <person name="LaButti K."/>
            <person name="Lipzen A."/>
            <person name="Lombard V."/>
            <person name="Magnuson J."/>
            <person name="Maillard F."/>
            <person name="Murat C."/>
            <person name="Nolan M."/>
            <person name="Ohm R.A."/>
            <person name="Pangilinan J."/>
            <person name="Pereira M.F."/>
            <person name="Perotto S."/>
            <person name="Peter M."/>
            <person name="Pfister S."/>
            <person name="Riley R."/>
            <person name="Sitrit Y."/>
            <person name="Stielow J.B."/>
            <person name="Szollosi G."/>
            <person name="Zifcakova L."/>
            <person name="Stursova M."/>
            <person name="Spatafora J.W."/>
            <person name="Tedersoo L."/>
            <person name="Vaario L.M."/>
            <person name="Yamada A."/>
            <person name="Yan M."/>
            <person name="Wang P."/>
            <person name="Xu J."/>
            <person name="Bruns T."/>
            <person name="Baldrian P."/>
            <person name="Vilgalys R."/>
            <person name="Dunand C."/>
            <person name="Henrissat B."/>
            <person name="Grigoriev I.V."/>
            <person name="Hibbett D."/>
            <person name="Nagy L.G."/>
            <person name="Martin F.M."/>
        </authorList>
    </citation>
    <scope>NUCLEOTIDE SEQUENCE</scope>
    <source>
        <strain evidence="3">BED1</strain>
    </source>
</reference>
<proteinExistence type="predicted"/>
<comment type="caution">
    <text evidence="3">The sequence shown here is derived from an EMBL/GenBank/DDBJ whole genome shotgun (WGS) entry which is preliminary data.</text>
</comment>
<evidence type="ECO:0000256" key="1">
    <source>
        <dbReference type="ARBA" id="ARBA00023172"/>
    </source>
</evidence>
<sequence>MSLVIWIAIYVKFLAHLKAYVDDSYSFERADNMKFYPPYNKWFPRKQTDLLLLWDGIGLPHDEPKQVFGDTLEVIGFIVGPNAMSVLFPEDKRAELLVRIRTFAVVGKRWPLREVLRIAGWCNWAFNVFYLLPPGLSALYEKVSGKTNMFAGVSVNTTVVRELGWLAVTWNTCPGSVFSTHVLGNLQTLKSPSFSLTLLHPATLTCAWYTWQHRDNPVVKRTLAGRLRRARQQPSRKPPLDLTILHRVLHPPMQSALHDDLLFAALLASGFYALMRLVDAASFSFNLPTHKTLKVGHGNTIMVRSFHGGVDPLPVIDQYIHSRDHLFYFSPELWLTSERRIPTRAWFTRRLHNACGSEFTGHSMRAGGATALAMAGTPPHVIQAIGRWSSDEWQKYVRKHPYLQQALLHGSPPASA</sequence>
<organism evidence="3 4">
    <name type="scientific">Boletus edulis BED1</name>
    <dbReference type="NCBI Taxonomy" id="1328754"/>
    <lineage>
        <taxon>Eukaryota</taxon>
        <taxon>Fungi</taxon>
        <taxon>Dikarya</taxon>
        <taxon>Basidiomycota</taxon>
        <taxon>Agaricomycotina</taxon>
        <taxon>Agaricomycetes</taxon>
        <taxon>Agaricomycetidae</taxon>
        <taxon>Boletales</taxon>
        <taxon>Boletineae</taxon>
        <taxon>Boletaceae</taxon>
        <taxon>Boletoideae</taxon>
        <taxon>Boletus</taxon>
    </lineage>
</organism>
<dbReference type="GO" id="GO:0006310">
    <property type="term" value="P:DNA recombination"/>
    <property type="evidence" value="ECO:0007669"/>
    <property type="project" value="UniProtKB-KW"/>
</dbReference>
<dbReference type="SUPFAM" id="SSF56349">
    <property type="entry name" value="DNA breaking-rejoining enzymes"/>
    <property type="match status" value="1"/>
</dbReference>
<dbReference type="PANTHER" id="PTHR34605:SF3">
    <property type="entry name" value="P CELL-TYPE AGGLUTINATION PROTEIN MAP4-LIKE-RELATED"/>
    <property type="match status" value="1"/>
</dbReference>
<dbReference type="InterPro" id="IPR052925">
    <property type="entry name" value="Phage_Integrase-like_Recomb"/>
</dbReference>
<dbReference type="Proteomes" id="UP001194468">
    <property type="component" value="Unassembled WGS sequence"/>
</dbReference>
<evidence type="ECO:0000313" key="4">
    <source>
        <dbReference type="Proteomes" id="UP001194468"/>
    </source>
</evidence>
<reference evidence="3" key="1">
    <citation type="submission" date="2019-10" db="EMBL/GenBank/DDBJ databases">
        <authorList>
            <consortium name="DOE Joint Genome Institute"/>
            <person name="Kuo A."/>
            <person name="Miyauchi S."/>
            <person name="Kiss E."/>
            <person name="Drula E."/>
            <person name="Kohler A."/>
            <person name="Sanchez-Garcia M."/>
            <person name="Andreopoulos B."/>
            <person name="Barry K.W."/>
            <person name="Bonito G."/>
            <person name="Buee M."/>
            <person name="Carver A."/>
            <person name="Chen C."/>
            <person name="Cichocki N."/>
            <person name="Clum A."/>
            <person name="Culley D."/>
            <person name="Crous P.W."/>
            <person name="Fauchery L."/>
            <person name="Girlanda M."/>
            <person name="Hayes R."/>
            <person name="Keri Z."/>
            <person name="LaButti K."/>
            <person name="Lipzen A."/>
            <person name="Lombard V."/>
            <person name="Magnuson J."/>
            <person name="Maillard F."/>
            <person name="Morin E."/>
            <person name="Murat C."/>
            <person name="Nolan M."/>
            <person name="Ohm R."/>
            <person name="Pangilinan J."/>
            <person name="Pereira M."/>
            <person name="Perotto S."/>
            <person name="Peter M."/>
            <person name="Riley R."/>
            <person name="Sitrit Y."/>
            <person name="Stielow B."/>
            <person name="Szollosi G."/>
            <person name="Zifcakova L."/>
            <person name="Stursova M."/>
            <person name="Spatafora J.W."/>
            <person name="Tedersoo L."/>
            <person name="Vaario L.-M."/>
            <person name="Yamada A."/>
            <person name="Yan M."/>
            <person name="Wang P."/>
            <person name="Xu J."/>
            <person name="Bruns T."/>
            <person name="Baldrian P."/>
            <person name="Vilgalys R."/>
            <person name="Henrissat B."/>
            <person name="Grigoriev I.V."/>
            <person name="Hibbett D."/>
            <person name="Nagy L.G."/>
            <person name="Martin F.M."/>
        </authorList>
    </citation>
    <scope>NUCLEOTIDE SEQUENCE</scope>
    <source>
        <strain evidence="3">BED1</strain>
    </source>
</reference>
<evidence type="ECO:0008006" key="5">
    <source>
        <dbReference type="Google" id="ProtNLM"/>
    </source>
</evidence>
<dbReference type="GO" id="GO:0003677">
    <property type="term" value="F:DNA binding"/>
    <property type="evidence" value="ECO:0007669"/>
    <property type="project" value="InterPro"/>
</dbReference>
<dbReference type="Gene3D" id="1.10.443.10">
    <property type="entry name" value="Intergrase catalytic core"/>
    <property type="match status" value="1"/>
</dbReference>
<dbReference type="InterPro" id="IPR011010">
    <property type="entry name" value="DNA_brk_join_enz"/>
</dbReference>
<evidence type="ECO:0000256" key="2">
    <source>
        <dbReference type="SAM" id="SignalP"/>
    </source>
</evidence>
<name>A0AAD4G7G6_BOLED</name>
<feature type="chain" id="PRO_5042092209" description="Tyr recombinase domain-containing protein" evidence="2">
    <location>
        <begin position="20"/>
        <end position="416"/>
    </location>
</feature>
<dbReference type="EMBL" id="WHUW01000087">
    <property type="protein sequence ID" value="KAF8426442.1"/>
    <property type="molecule type" value="Genomic_DNA"/>
</dbReference>
<feature type="signal peptide" evidence="2">
    <location>
        <begin position="1"/>
        <end position="19"/>
    </location>
</feature>
<accession>A0AAD4G7G6</accession>
<keyword evidence="1" id="KW-0233">DNA recombination</keyword>
<gene>
    <name evidence="3" type="ORF">L210DRAFT_3652909</name>
</gene>
<keyword evidence="4" id="KW-1185">Reference proteome</keyword>
<evidence type="ECO:0000313" key="3">
    <source>
        <dbReference type="EMBL" id="KAF8426442.1"/>
    </source>
</evidence>
<dbReference type="InterPro" id="IPR013762">
    <property type="entry name" value="Integrase-like_cat_sf"/>
</dbReference>
<dbReference type="PANTHER" id="PTHR34605">
    <property type="entry name" value="PHAGE_INTEGRASE DOMAIN-CONTAINING PROTEIN"/>
    <property type="match status" value="1"/>
</dbReference>
<dbReference type="AlphaFoldDB" id="A0AAD4G7G6"/>
<dbReference type="GO" id="GO:0015074">
    <property type="term" value="P:DNA integration"/>
    <property type="evidence" value="ECO:0007669"/>
    <property type="project" value="InterPro"/>
</dbReference>
<protein>
    <recommendedName>
        <fullName evidence="5">Tyr recombinase domain-containing protein</fullName>
    </recommendedName>
</protein>
<keyword evidence="2" id="KW-0732">Signal</keyword>